<dbReference type="AlphaFoldDB" id="A0A0U4BD04"/>
<keyword evidence="2" id="KW-1185">Reference proteome</keyword>
<dbReference type="EMBL" id="CP011502">
    <property type="protein sequence ID" value="ALX05737.1"/>
    <property type="molecule type" value="Genomic_DNA"/>
</dbReference>
<proteinExistence type="predicted"/>
<dbReference type="Gene3D" id="3.40.50.2000">
    <property type="entry name" value="Glycogen Phosphorylase B"/>
    <property type="match status" value="1"/>
</dbReference>
<dbReference type="OrthoDB" id="3742844at2"/>
<sequence>MGERSTTLLVDPSSDGHHLQSVSWLTRHLAPSGPVVLLTRRGASEDPAYAEYLGDDLAAGRLAVAEVFDGSSPSTADLVREVEARCRAEQTVPVRTVVHLDGDQALKRWWYAAPRALRRLPVRPRVVFMLTRYPARVPLLDRTGWRLRVSKALLVVAGRLTGALQRVVGYKGRGDTQRGWVVTRVNDPEFCTAHARDRDRWREQHDLPRDEALVGVFGLISERRNAPMVLEALEAGRIDARLVVAGAFSPAVRTWVDGLEPERRARVVARDTYLDNDTLDQLVAAVDVIPVPLTNNGPSGIMGKAEAAGVAVVTAGSTVRAREVEALGGGLACDLTVPALAEAMRAVLAGEVELRTGTADRWDAVDRYCRTLLGERP</sequence>
<accession>A0A0U4BD04</accession>
<name>A0A0U4BD04_9ACTN</name>
<reference evidence="1 2" key="1">
    <citation type="journal article" date="1991" name="Int. J. Syst. Bacteriol.">
        <title>Description of the erythromycin-producing bacterium Arthrobacter sp. strain NRRL B-3381 as Aeromicrobium erythreum gen. nov., sp. nov.</title>
        <authorList>
            <person name="Miller E.S."/>
            <person name="Woese C.R."/>
            <person name="Brenner S."/>
        </authorList>
    </citation>
    <scope>NUCLEOTIDE SEQUENCE [LARGE SCALE GENOMIC DNA]</scope>
    <source>
        <strain evidence="1 2">AR18</strain>
    </source>
</reference>
<evidence type="ECO:0000313" key="1">
    <source>
        <dbReference type="EMBL" id="ALX05737.1"/>
    </source>
</evidence>
<organism evidence="1 2">
    <name type="scientific">Aeromicrobium erythreum</name>
    <dbReference type="NCBI Taxonomy" id="2041"/>
    <lineage>
        <taxon>Bacteria</taxon>
        <taxon>Bacillati</taxon>
        <taxon>Actinomycetota</taxon>
        <taxon>Actinomycetes</taxon>
        <taxon>Propionibacteriales</taxon>
        <taxon>Nocardioidaceae</taxon>
        <taxon>Aeromicrobium</taxon>
    </lineage>
</organism>
<gene>
    <name evidence="1" type="ORF">AERYTH_14060</name>
</gene>
<evidence type="ECO:0008006" key="3">
    <source>
        <dbReference type="Google" id="ProtNLM"/>
    </source>
</evidence>
<dbReference type="KEGG" id="aer:AERYTH_14060"/>
<protein>
    <recommendedName>
        <fullName evidence="3">Glycosyl transferase family 1 domain-containing protein</fullName>
    </recommendedName>
</protein>
<dbReference type="RefSeq" id="WP_067860016.1">
    <property type="nucleotide sequence ID" value="NZ_CP011502.1"/>
</dbReference>
<dbReference type="SUPFAM" id="SSF53756">
    <property type="entry name" value="UDP-Glycosyltransferase/glycogen phosphorylase"/>
    <property type="match status" value="1"/>
</dbReference>
<dbReference type="STRING" id="2041.AERYTH_14060"/>
<dbReference type="PATRIC" id="fig|2041.4.peg.2932"/>
<dbReference type="Proteomes" id="UP000067689">
    <property type="component" value="Chromosome"/>
</dbReference>
<evidence type="ECO:0000313" key="2">
    <source>
        <dbReference type="Proteomes" id="UP000067689"/>
    </source>
</evidence>